<evidence type="ECO:0000259" key="7">
    <source>
        <dbReference type="Pfam" id="PF04542"/>
    </source>
</evidence>
<evidence type="ECO:0000256" key="3">
    <source>
        <dbReference type="ARBA" id="ARBA00023082"/>
    </source>
</evidence>
<dbReference type="Pfam" id="PF04542">
    <property type="entry name" value="Sigma70_r2"/>
    <property type="match status" value="1"/>
</dbReference>
<dbReference type="PROSITE" id="PS01063">
    <property type="entry name" value="SIGMA70_ECF"/>
    <property type="match status" value="1"/>
</dbReference>
<protein>
    <recommendedName>
        <fullName evidence="6">RNA polymerase sigma factor</fullName>
    </recommendedName>
</protein>
<dbReference type="GO" id="GO:0006352">
    <property type="term" value="P:DNA-templated transcription initiation"/>
    <property type="evidence" value="ECO:0007669"/>
    <property type="project" value="InterPro"/>
</dbReference>
<dbReference type="InterPro" id="IPR014284">
    <property type="entry name" value="RNA_pol_sigma-70_dom"/>
</dbReference>
<dbReference type="InterPro" id="IPR039425">
    <property type="entry name" value="RNA_pol_sigma-70-like"/>
</dbReference>
<dbReference type="RefSeq" id="WP_062008896.1">
    <property type="nucleotide sequence ID" value="NZ_CP012677.1"/>
</dbReference>
<dbReference type="GO" id="GO:0006950">
    <property type="term" value="P:response to stress"/>
    <property type="evidence" value="ECO:0007669"/>
    <property type="project" value="UniProtKB-ARBA"/>
</dbReference>
<dbReference type="InterPro" id="IPR000838">
    <property type="entry name" value="RNA_pol_sigma70_ECF_CS"/>
</dbReference>
<dbReference type="InterPro" id="IPR013325">
    <property type="entry name" value="RNA_pol_sigma_r2"/>
</dbReference>
<dbReference type="Proteomes" id="UP000062833">
    <property type="component" value="Chromosome"/>
</dbReference>
<dbReference type="CDD" id="cd06171">
    <property type="entry name" value="Sigma70_r4"/>
    <property type="match status" value="1"/>
</dbReference>
<dbReference type="Gene3D" id="1.10.10.10">
    <property type="entry name" value="Winged helix-like DNA-binding domain superfamily/Winged helix DNA-binding domain"/>
    <property type="match status" value="1"/>
</dbReference>
<keyword evidence="10" id="KW-1185">Reference proteome</keyword>
<evidence type="ECO:0000256" key="4">
    <source>
        <dbReference type="ARBA" id="ARBA00023125"/>
    </source>
</evidence>
<evidence type="ECO:0000313" key="10">
    <source>
        <dbReference type="Proteomes" id="UP000062833"/>
    </source>
</evidence>
<dbReference type="InterPro" id="IPR036388">
    <property type="entry name" value="WH-like_DNA-bd_sf"/>
</dbReference>
<dbReference type="Gene3D" id="1.10.1740.10">
    <property type="match status" value="1"/>
</dbReference>
<dbReference type="AlphaFoldDB" id="A0A0M5LY10"/>
<evidence type="ECO:0000256" key="1">
    <source>
        <dbReference type="ARBA" id="ARBA00010641"/>
    </source>
</evidence>
<dbReference type="PATRIC" id="fig|656366.3.peg.3814"/>
<dbReference type="InterPro" id="IPR013324">
    <property type="entry name" value="RNA_pol_sigma_r3/r4-like"/>
</dbReference>
<name>A0A0M5LY10_9MICC</name>
<keyword evidence="2 6" id="KW-0805">Transcription regulation</keyword>
<dbReference type="EMBL" id="CP012677">
    <property type="protein sequence ID" value="ALE93744.1"/>
    <property type="molecule type" value="Genomic_DNA"/>
</dbReference>
<dbReference type="PANTHER" id="PTHR43133">
    <property type="entry name" value="RNA POLYMERASE ECF-TYPE SIGMA FACTO"/>
    <property type="match status" value="1"/>
</dbReference>
<proteinExistence type="inferred from homology"/>
<dbReference type="NCBIfam" id="TIGR02937">
    <property type="entry name" value="sigma70-ECF"/>
    <property type="match status" value="1"/>
</dbReference>
<dbReference type="SUPFAM" id="SSF88659">
    <property type="entry name" value="Sigma3 and sigma4 domains of RNA polymerase sigma factors"/>
    <property type="match status" value="1"/>
</dbReference>
<evidence type="ECO:0000256" key="5">
    <source>
        <dbReference type="ARBA" id="ARBA00023163"/>
    </source>
</evidence>
<dbReference type="GO" id="GO:0003677">
    <property type="term" value="F:DNA binding"/>
    <property type="evidence" value="ECO:0007669"/>
    <property type="project" value="UniProtKB-KW"/>
</dbReference>
<gene>
    <name evidence="9" type="ORF">AOC05_17740</name>
</gene>
<evidence type="ECO:0000259" key="8">
    <source>
        <dbReference type="Pfam" id="PF08281"/>
    </source>
</evidence>
<dbReference type="InterPro" id="IPR007627">
    <property type="entry name" value="RNA_pol_sigma70_r2"/>
</dbReference>
<reference evidence="10" key="1">
    <citation type="submission" date="2015-09" db="EMBL/GenBank/DDBJ databases">
        <title>Complete genome of Arthrobacter alpinus strain R3.8.</title>
        <authorList>
            <person name="See-Too W.S."/>
            <person name="Chan K.G."/>
        </authorList>
    </citation>
    <scope>NUCLEOTIDE SEQUENCE [LARGE SCALE GENOMIC DNA]</scope>
    <source>
        <strain evidence="10">R3.8</strain>
    </source>
</reference>
<keyword evidence="4 6" id="KW-0238">DNA-binding</keyword>
<feature type="domain" description="RNA polymerase sigma-70 region 2" evidence="7">
    <location>
        <begin position="34"/>
        <end position="100"/>
    </location>
</feature>
<keyword evidence="3 6" id="KW-0731">Sigma factor</keyword>
<organism evidence="9 10">
    <name type="scientific">Arthrobacter alpinus</name>
    <dbReference type="NCBI Taxonomy" id="656366"/>
    <lineage>
        <taxon>Bacteria</taxon>
        <taxon>Bacillati</taxon>
        <taxon>Actinomycetota</taxon>
        <taxon>Actinomycetes</taxon>
        <taxon>Micrococcales</taxon>
        <taxon>Micrococcaceae</taxon>
        <taxon>Arthrobacter</taxon>
    </lineage>
</organism>
<feature type="domain" description="RNA polymerase sigma factor 70 region 4 type 2" evidence="8">
    <location>
        <begin position="128"/>
        <end position="181"/>
    </location>
</feature>
<sequence>MKRINPPASRLADAPDAVLVERASDGDVAAFETLARRHGPLMRAYSRRLMSSPAEADDVVQESLITAWKEIGNLRDGTAVKAWLMRIVGHRAVDAGRRRKLHSNIADQLELIDKAPSPEQSAVAGSARQALSRALDKLPEKQRRCWILREYGGQSYEEIAQTLGISSTSVRGRLARARTTLISEMEDWR</sequence>
<evidence type="ECO:0000313" key="9">
    <source>
        <dbReference type="EMBL" id="ALE93744.1"/>
    </source>
</evidence>
<dbReference type="PANTHER" id="PTHR43133:SF8">
    <property type="entry name" value="RNA POLYMERASE SIGMA FACTOR HI_1459-RELATED"/>
    <property type="match status" value="1"/>
</dbReference>
<evidence type="ECO:0000256" key="2">
    <source>
        <dbReference type="ARBA" id="ARBA00023015"/>
    </source>
</evidence>
<evidence type="ECO:0000256" key="6">
    <source>
        <dbReference type="RuleBase" id="RU000716"/>
    </source>
</evidence>
<dbReference type="SUPFAM" id="SSF88946">
    <property type="entry name" value="Sigma2 domain of RNA polymerase sigma factors"/>
    <property type="match status" value="1"/>
</dbReference>
<dbReference type="OrthoDB" id="7376212at2"/>
<keyword evidence="5 6" id="KW-0804">Transcription</keyword>
<dbReference type="GO" id="GO:0016987">
    <property type="term" value="F:sigma factor activity"/>
    <property type="evidence" value="ECO:0007669"/>
    <property type="project" value="UniProtKB-KW"/>
</dbReference>
<comment type="similarity">
    <text evidence="1 6">Belongs to the sigma-70 factor family. ECF subfamily.</text>
</comment>
<dbReference type="InterPro" id="IPR013249">
    <property type="entry name" value="RNA_pol_sigma70_r4_t2"/>
</dbReference>
<accession>A0A0M5LY10</accession>
<dbReference type="Pfam" id="PF08281">
    <property type="entry name" value="Sigma70_r4_2"/>
    <property type="match status" value="1"/>
</dbReference>
<dbReference type="KEGG" id="aaq:AOC05_17740"/>